<accession>A0A4Z0W0S4</accession>
<comment type="caution">
    <text evidence="2">The sequence shown here is derived from an EMBL/GenBank/DDBJ whole genome shotgun (WGS) entry which is preliminary data.</text>
</comment>
<dbReference type="Proteomes" id="UP000297288">
    <property type="component" value="Unassembled WGS sequence"/>
</dbReference>
<sequence length="304" mass="36022">MLLYKNSSKSLYKVKEEKFQLEKEIQSICENNLEKIFGLTFVKSEFSINNFRIDTLAFNEETKSFVIIEYKKVKNYSVIDQGYGYLSSMLNNKADFIIEYNESLDKNLKRNTVDWSQSKVIFVSPSFTNYQKESINFKDLPIELWEVKKFENDFVSFNNIKAKNPTENIATITKQNEENEELKELKVYSEDDHLNNKPEYLIELYEKIKEGIFNFSDDIEIYFVKFYVGFKINNKNFLSLQIQNSKIKIWINLKKGNLDDPKNITRDVSEKGHYAVGDYEIHLKDDENLEYVLSLIKQSYLKNK</sequence>
<reference evidence="2 3" key="1">
    <citation type="submission" date="2019-04" db="EMBL/GenBank/DDBJ databases">
        <title>Draft genome sequence data and analysis of a Fermenting Bacterium, Geotoga petraea strain HO-Geo1, isolated from heavy-oil petroleum reservoir in Russia.</title>
        <authorList>
            <person name="Grouzdev D.S."/>
            <person name="Semenova E.M."/>
            <person name="Sokolova D.S."/>
            <person name="Tourova T.P."/>
            <person name="Poltaraus A.B."/>
            <person name="Nazina T.N."/>
        </authorList>
    </citation>
    <scope>NUCLEOTIDE SEQUENCE [LARGE SCALE GENOMIC DNA]</scope>
    <source>
        <strain evidence="2 3">HO-Geo1</strain>
    </source>
</reference>
<evidence type="ECO:0000259" key="1">
    <source>
        <dbReference type="Pfam" id="PF18899"/>
    </source>
</evidence>
<evidence type="ECO:0000313" key="3">
    <source>
        <dbReference type="Proteomes" id="UP000297288"/>
    </source>
</evidence>
<dbReference type="InterPro" id="IPR011856">
    <property type="entry name" value="tRNA_endonuc-like_dom_sf"/>
</dbReference>
<feature type="domain" description="DUF5655" evidence="1">
    <location>
        <begin position="190"/>
        <end position="300"/>
    </location>
</feature>
<dbReference type="OrthoDB" id="9798761at2"/>
<proteinExistence type="predicted"/>
<dbReference type="Pfam" id="PF18899">
    <property type="entry name" value="DUF5655"/>
    <property type="match status" value="1"/>
</dbReference>
<dbReference type="EMBL" id="SRME01000011">
    <property type="protein sequence ID" value="TGG86658.1"/>
    <property type="molecule type" value="Genomic_DNA"/>
</dbReference>
<gene>
    <name evidence="2" type="ORF">E4650_10115</name>
</gene>
<dbReference type="RefSeq" id="WP_135403255.1">
    <property type="nucleotide sequence ID" value="NZ_SRME01000011.1"/>
</dbReference>
<protein>
    <recommendedName>
        <fullName evidence="1">DUF5655 domain-containing protein</fullName>
    </recommendedName>
</protein>
<dbReference type="InterPro" id="IPR043714">
    <property type="entry name" value="DUF5655"/>
</dbReference>
<organism evidence="2 3">
    <name type="scientific">Geotoga petraea</name>
    <dbReference type="NCBI Taxonomy" id="28234"/>
    <lineage>
        <taxon>Bacteria</taxon>
        <taxon>Thermotogati</taxon>
        <taxon>Thermotogota</taxon>
        <taxon>Thermotogae</taxon>
        <taxon>Petrotogales</taxon>
        <taxon>Petrotogaceae</taxon>
        <taxon>Geotoga</taxon>
    </lineage>
</organism>
<name>A0A4Z0W0S4_9BACT</name>
<dbReference type="Gene3D" id="3.40.1350.10">
    <property type="match status" value="1"/>
</dbReference>
<dbReference type="AlphaFoldDB" id="A0A4Z0W0S4"/>
<evidence type="ECO:0000313" key="2">
    <source>
        <dbReference type="EMBL" id="TGG86658.1"/>
    </source>
</evidence>
<dbReference type="GO" id="GO:0003676">
    <property type="term" value="F:nucleic acid binding"/>
    <property type="evidence" value="ECO:0007669"/>
    <property type="project" value="InterPro"/>
</dbReference>